<dbReference type="AlphaFoldDB" id="A0A7G6T1J3"/>
<protein>
    <recommendedName>
        <fullName evidence="3">DUF3606 domain-containing protein</fullName>
    </recommendedName>
</protein>
<dbReference type="RefSeq" id="WP_183459711.1">
    <property type="nucleotide sequence ID" value="NZ_CP050296.1"/>
</dbReference>
<organism evidence="1 2">
    <name type="scientific">Mesorhizobium huakuii</name>
    <dbReference type="NCBI Taxonomy" id="28104"/>
    <lineage>
        <taxon>Bacteria</taxon>
        <taxon>Pseudomonadati</taxon>
        <taxon>Pseudomonadota</taxon>
        <taxon>Alphaproteobacteria</taxon>
        <taxon>Hyphomicrobiales</taxon>
        <taxon>Phyllobacteriaceae</taxon>
        <taxon>Mesorhizobium</taxon>
    </lineage>
</organism>
<proteinExistence type="predicted"/>
<evidence type="ECO:0000313" key="2">
    <source>
        <dbReference type="Proteomes" id="UP000515465"/>
    </source>
</evidence>
<reference evidence="2" key="1">
    <citation type="journal article" date="2020" name="Mol. Plant Microbe">
        <title>Rhizobial microsymbionts of the narrowly endemic Oxytropis species growing in Kamchatka are characterized by significant genetic diversity and possess a set of genes that are associated with T3SS and T6SS secretion systems and can affect the development of symbiosis.</title>
        <authorList>
            <person name="Safronova V."/>
            <person name="Guro P."/>
            <person name="Sazanova A."/>
            <person name="Kuznetsova I."/>
            <person name="Belimov A."/>
            <person name="Yakubov V."/>
            <person name="Chirak E."/>
            <person name="Afonin A."/>
            <person name="Gogolev Y."/>
            <person name="Andronov E."/>
            <person name="Tikhonovich I."/>
        </authorList>
    </citation>
    <scope>NUCLEOTIDE SEQUENCE [LARGE SCALE GENOMIC DNA]</scope>
    <source>
        <strain evidence="2">583</strain>
    </source>
</reference>
<accession>A0A7G6T1J3</accession>
<name>A0A7G6T1J3_9HYPH</name>
<evidence type="ECO:0000313" key="1">
    <source>
        <dbReference type="EMBL" id="QND60625.1"/>
    </source>
</evidence>
<sequence>MAEKSEPFDRRAEFVRKLALETGITEAQVRDLIAMVGYDYASIVREARMLKKGQT</sequence>
<dbReference type="EMBL" id="CP050296">
    <property type="protein sequence ID" value="QND60625.1"/>
    <property type="molecule type" value="Genomic_DNA"/>
</dbReference>
<gene>
    <name evidence="1" type="ORF">HB778_32070</name>
</gene>
<evidence type="ECO:0008006" key="3">
    <source>
        <dbReference type="Google" id="ProtNLM"/>
    </source>
</evidence>
<dbReference type="Proteomes" id="UP000515465">
    <property type="component" value="Chromosome"/>
</dbReference>